<reference evidence="2" key="2">
    <citation type="submission" date="2023-05" db="EMBL/GenBank/DDBJ databases">
        <authorList>
            <consortium name="Lawrence Berkeley National Laboratory"/>
            <person name="Steindorff A."/>
            <person name="Hensen N."/>
            <person name="Bonometti L."/>
            <person name="Westerberg I."/>
            <person name="Brannstrom I.O."/>
            <person name="Guillou S."/>
            <person name="Cros-Aarteil S."/>
            <person name="Calhoun S."/>
            <person name="Haridas S."/>
            <person name="Kuo A."/>
            <person name="Mondo S."/>
            <person name="Pangilinan J."/>
            <person name="Riley R."/>
            <person name="Labutti K."/>
            <person name="Andreopoulos B."/>
            <person name="Lipzen A."/>
            <person name="Chen C."/>
            <person name="Yanf M."/>
            <person name="Daum C."/>
            <person name="Ng V."/>
            <person name="Clum A."/>
            <person name="Ohm R."/>
            <person name="Martin F."/>
            <person name="Silar P."/>
            <person name="Natvig D."/>
            <person name="Lalanne C."/>
            <person name="Gautier V."/>
            <person name="Ament-Velasquez S.L."/>
            <person name="Kruys A."/>
            <person name="Hutchinson M.I."/>
            <person name="Powell A.J."/>
            <person name="Barry K."/>
            <person name="Miller A.N."/>
            <person name="Grigoriev I.V."/>
            <person name="Debuchy R."/>
            <person name="Gladieux P."/>
            <person name="Thoren M.H."/>
            <person name="Johannesson H."/>
        </authorList>
    </citation>
    <scope>NUCLEOTIDE SEQUENCE</scope>
    <source>
        <strain evidence="2">CBS 757.83</strain>
    </source>
</reference>
<dbReference type="Proteomes" id="UP001305647">
    <property type="component" value="Unassembled WGS sequence"/>
</dbReference>
<keyword evidence="3" id="KW-1185">Reference proteome</keyword>
<evidence type="ECO:0000256" key="1">
    <source>
        <dbReference type="SAM" id="MobiDB-lite"/>
    </source>
</evidence>
<feature type="region of interest" description="Disordered" evidence="1">
    <location>
        <begin position="247"/>
        <end position="266"/>
    </location>
</feature>
<accession>A0AAN6SXT9</accession>
<name>A0AAN6SXT9_9PEZI</name>
<evidence type="ECO:0000313" key="2">
    <source>
        <dbReference type="EMBL" id="KAK4097810.1"/>
    </source>
</evidence>
<sequence length="266" mass="29528">MCYYPIVKFACCDAQYKPSEELPIVKLCARGKGYTIRRAFIFPGCGAREPHACSDFFRLPIRCPRHKLAWLTAMDLNGECQTTDAALGRAGVGEALRFRYRDKMARAFEMVVKCAERMEAERLHAWRVKVFCTGAALELLGTAIVGSDARPLDYSVLEGLRERLVRHINEEARLLMEDAATEGRCASAQEEEEVEEGDDEEVLVWETTSTLTPSLYPSYSGGASDVVMDMDIASGWDLICDGGIPISTDTPPSLETHMSSSNRTLP</sequence>
<evidence type="ECO:0000313" key="3">
    <source>
        <dbReference type="Proteomes" id="UP001305647"/>
    </source>
</evidence>
<proteinExistence type="predicted"/>
<protein>
    <submittedName>
        <fullName evidence="2">Uncharacterized protein</fullName>
    </submittedName>
</protein>
<gene>
    <name evidence="2" type="ORF">N658DRAFT_510055</name>
</gene>
<comment type="caution">
    <text evidence="2">The sequence shown here is derived from an EMBL/GenBank/DDBJ whole genome shotgun (WGS) entry which is preliminary data.</text>
</comment>
<dbReference type="EMBL" id="MU863667">
    <property type="protein sequence ID" value="KAK4097810.1"/>
    <property type="molecule type" value="Genomic_DNA"/>
</dbReference>
<dbReference type="AlphaFoldDB" id="A0AAN6SXT9"/>
<organism evidence="2 3">
    <name type="scientific">Parathielavia hyrcaniae</name>
    <dbReference type="NCBI Taxonomy" id="113614"/>
    <lineage>
        <taxon>Eukaryota</taxon>
        <taxon>Fungi</taxon>
        <taxon>Dikarya</taxon>
        <taxon>Ascomycota</taxon>
        <taxon>Pezizomycotina</taxon>
        <taxon>Sordariomycetes</taxon>
        <taxon>Sordariomycetidae</taxon>
        <taxon>Sordariales</taxon>
        <taxon>Chaetomiaceae</taxon>
        <taxon>Parathielavia</taxon>
    </lineage>
</organism>
<reference evidence="2" key="1">
    <citation type="journal article" date="2023" name="Mol. Phylogenet. Evol.">
        <title>Genome-scale phylogeny and comparative genomics of the fungal order Sordariales.</title>
        <authorList>
            <person name="Hensen N."/>
            <person name="Bonometti L."/>
            <person name="Westerberg I."/>
            <person name="Brannstrom I.O."/>
            <person name="Guillou S."/>
            <person name="Cros-Aarteil S."/>
            <person name="Calhoun S."/>
            <person name="Haridas S."/>
            <person name="Kuo A."/>
            <person name="Mondo S."/>
            <person name="Pangilinan J."/>
            <person name="Riley R."/>
            <person name="LaButti K."/>
            <person name="Andreopoulos B."/>
            <person name="Lipzen A."/>
            <person name="Chen C."/>
            <person name="Yan M."/>
            <person name="Daum C."/>
            <person name="Ng V."/>
            <person name="Clum A."/>
            <person name="Steindorff A."/>
            <person name="Ohm R.A."/>
            <person name="Martin F."/>
            <person name="Silar P."/>
            <person name="Natvig D.O."/>
            <person name="Lalanne C."/>
            <person name="Gautier V."/>
            <person name="Ament-Velasquez S.L."/>
            <person name="Kruys A."/>
            <person name="Hutchinson M.I."/>
            <person name="Powell A.J."/>
            <person name="Barry K."/>
            <person name="Miller A.N."/>
            <person name="Grigoriev I.V."/>
            <person name="Debuchy R."/>
            <person name="Gladieux P."/>
            <person name="Hiltunen Thoren M."/>
            <person name="Johannesson H."/>
        </authorList>
    </citation>
    <scope>NUCLEOTIDE SEQUENCE</scope>
    <source>
        <strain evidence="2">CBS 757.83</strain>
    </source>
</reference>